<proteinExistence type="predicted"/>
<reference evidence="2" key="1">
    <citation type="submission" date="2013-03" db="EMBL/GenBank/DDBJ databases">
        <title>The Genome Sequence of Anopheles epiroticus epiroticus2.</title>
        <authorList>
            <consortium name="The Broad Institute Genomics Platform"/>
            <person name="Neafsey D.E."/>
            <person name="Howell P."/>
            <person name="Walker B."/>
            <person name="Young S.K."/>
            <person name="Zeng Q."/>
            <person name="Gargeya S."/>
            <person name="Fitzgerald M."/>
            <person name="Haas B."/>
            <person name="Abouelleil A."/>
            <person name="Allen A.W."/>
            <person name="Alvarado L."/>
            <person name="Arachchi H.M."/>
            <person name="Berlin A.M."/>
            <person name="Chapman S.B."/>
            <person name="Gainer-Dewar J."/>
            <person name="Goldberg J."/>
            <person name="Griggs A."/>
            <person name="Gujja S."/>
            <person name="Hansen M."/>
            <person name="Howarth C."/>
            <person name="Imamovic A."/>
            <person name="Ireland A."/>
            <person name="Larimer J."/>
            <person name="McCowan C."/>
            <person name="Murphy C."/>
            <person name="Pearson M."/>
            <person name="Poon T.W."/>
            <person name="Priest M."/>
            <person name="Roberts A."/>
            <person name="Saif S."/>
            <person name="Shea T."/>
            <person name="Sisk P."/>
            <person name="Sykes S."/>
            <person name="Wortman J."/>
            <person name="Nusbaum C."/>
            <person name="Birren B."/>
        </authorList>
    </citation>
    <scope>NUCLEOTIDE SEQUENCE [LARGE SCALE GENOMIC DNA]</scope>
    <source>
        <strain evidence="2">Epiroticus2</strain>
    </source>
</reference>
<dbReference type="InterPro" id="IPR036397">
    <property type="entry name" value="RNaseH_sf"/>
</dbReference>
<dbReference type="EnsemblMetazoa" id="AEPI010239-RA">
    <property type="protein sequence ID" value="AEPI010239-PA"/>
    <property type="gene ID" value="AEPI010239"/>
</dbReference>
<dbReference type="AlphaFoldDB" id="A0A182PTF3"/>
<reference evidence="1" key="2">
    <citation type="submission" date="2020-05" db="UniProtKB">
        <authorList>
            <consortium name="EnsemblMetazoa"/>
        </authorList>
    </citation>
    <scope>IDENTIFICATION</scope>
    <source>
        <strain evidence="1">Epiroticus2</strain>
    </source>
</reference>
<evidence type="ECO:0000313" key="2">
    <source>
        <dbReference type="Proteomes" id="UP000075885"/>
    </source>
</evidence>
<dbReference type="Gene3D" id="3.30.420.10">
    <property type="entry name" value="Ribonuclease H-like superfamily/Ribonuclease H"/>
    <property type="match status" value="1"/>
</dbReference>
<sequence length="87" mass="9897">MDYFVWGTVGRDTNRASCNTKAELVARIKAVFAAIPRDMVVRACARFRKRVQAAIDAEGGKHNDNELIFNKPHVMWLDRKTVTYLTA</sequence>
<dbReference type="Proteomes" id="UP000075885">
    <property type="component" value="Unassembled WGS sequence"/>
</dbReference>
<protein>
    <submittedName>
        <fullName evidence="1">Uncharacterized protein</fullName>
    </submittedName>
</protein>
<dbReference type="GO" id="GO:0003676">
    <property type="term" value="F:nucleic acid binding"/>
    <property type="evidence" value="ECO:0007669"/>
    <property type="project" value="InterPro"/>
</dbReference>
<keyword evidence="2" id="KW-1185">Reference proteome</keyword>
<organism evidence="1 2">
    <name type="scientific">Anopheles epiroticus</name>
    <dbReference type="NCBI Taxonomy" id="199890"/>
    <lineage>
        <taxon>Eukaryota</taxon>
        <taxon>Metazoa</taxon>
        <taxon>Ecdysozoa</taxon>
        <taxon>Arthropoda</taxon>
        <taxon>Hexapoda</taxon>
        <taxon>Insecta</taxon>
        <taxon>Pterygota</taxon>
        <taxon>Neoptera</taxon>
        <taxon>Endopterygota</taxon>
        <taxon>Diptera</taxon>
        <taxon>Nematocera</taxon>
        <taxon>Culicoidea</taxon>
        <taxon>Culicidae</taxon>
        <taxon>Anophelinae</taxon>
        <taxon>Anopheles</taxon>
    </lineage>
</organism>
<name>A0A182PTF3_9DIPT</name>
<dbReference type="VEuPathDB" id="VectorBase:AEPI010239"/>
<evidence type="ECO:0000313" key="1">
    <source>
        <dbReference type="EnsemblMetazoa" id="AEPI010239-PA"/>
    </source>
</evidence>
<accession>A0A182PTF3</accession>